<dbReference type="InterPro" id="IPR033740">
    <property type="entry name" value="Pept_M24B"/>
</dbReference>
<evidence type="ECO:0000256" key="3">
    <source>
        <dbReference type="ARBA" id="ARBA00022801"/>
    </source>
</evidence>
<dbReference type="InterPro" id="IPR000587">
    <property type="entry name" value="Creatinase_N"/>
</dbReference>
<dbReference type="InterPro" id="IPR029149">
    <property type="entry name" value="Creatin/AminoP/Spt16_N"/>
</dbReference>
<dbReference type="InterPro" id="IPR000994">
    <property type="entry name" value="Pept_M24"/>
</dbReference>
<keyword evidence="3" id="KW-0378">Hydrolase</keyword>
<dbReference type="Pfam" id="PF16189">
    <property type="entry name" value="Creatinase_N_2"/>
    <property type="match status" value="2"/>
</dbReference>
<feature type="domain" description="Peptidase M24" evidence="6">
    <location>
        <begin position="356"/>
        <end position="566"/>
    </location>
</feature>
<dbReference type="AlphaFoldDB" id="A0A6L5Y6W9"/>
<dbReference type="InterPro" id="IPR032416">
    <property type="entry name" value="Peptidase_M24_C"/>
</dbReference>
<dbReference type="FunFam" id="3.90.230.10:FF:000007">
    <property type="entry name" value="Xaa-Pro aminopeptidase P"/>
    <property type="match status" value="1"/>
</dbReference>
<keyword evidence="9" id="KW-0645">Protease</keyword>
<keyword evidence="10" id="KW-1185">Reference proteome</keyword>
<dbReference type="PANTHER" id="PTHR43763">
    <property type="entry name" value="XAA-PRO AMINOPEPTIDASE 1"/>
    <property type="match status" value="1"/>
</dbReference>
<dbReference type="GO" id="GO:0070006">
    <property type="term" value="F:metalloaminopeptidase activity"/>
    <property type="evidence" value="ECO:0007669"/>
    <property type="project" value="InterPro"/>
</dbReference>
<feature type="domain" description="Creatinase N-terminal" evidence="7">
    <location>
        <begin position="5"/>
        <end position="124"/>
    </location>
</feature>
<dbReference type="GeneID" id="303115544"/>
<feature type="compositionally biased region" description="Low complexity" evidence="5">
    <location>
        <begin position="245"/>
        <end position="263"/>
    </location>
</feature>
<dbReference type="CDD" id="cd01085">
    <property type="entry name" value="APP"/>
    <property type="match status" value="1"/>
</dbReference>
<feature type="compositionally biased region" description="Basic and acidic residues" evidence="5">
    <location>
        <begin position="234"/>
        <end position="244"/>
    </location>
</feature>
<evidence type="ECO:0000313" key="10">
    <source>
        <dbReference type="Proteomes" id="UP000474676"/>
    </source>
</evidence>
<dbReference type="Proteomes" id="UP000474676">
    <property type="component" value="Unassembled WGS sequence"/>
</dbReference>
<dbReference type="Gene3D" id="3.90.230.10">
    <property type="entry name" value="Creatinase/methionine aminopeptidase superfamily"/>
    <property type="match status" value="1"/>
</dbReference>
<dbReference type="InterPro" id="IPR050422">
    <property type="entry name" value="X-Pro_aminopeptidase_P"/>
</dbReference>
<evidence type="ECO:0000259" key="6">
    <source>
        <dbReference type="Pfam" id="PF00557"/>
    </source>
</evidence>
<evidence type="ECO:0000256" key="4">
    <source>
        <dbReference type="ARBA" id="ARBA00023211"/>
    </source>
</evidence>
<name>A0A6L5Y6W9_9FIRM</name>
<evidence type="ECO:0000313" key="9">
    <source>
        <dbReference type="EMBL" id="MST52524.1"/>
    </source>
</evidence>
<reference evidence="9 10" key="1">
    <citation type="submission" date="2019-08" db="EMBL/GenBank/DDBJ databases">
        <title>In-depth cultivation of the pig gut microbiome towards novel bacterial diversity and tailored functional studies.</title>
        <authorList>
            <person name="Wylensek D."/>
            <person name="Hitch T.C.A."/>
            <person name="Clavel T."/>
        </authorList>
    </citation>
    <scope>NUCLEOTIDE SEQUENCE [LARGE SCALE GENOMIC DNA]</scope>
    <source>
        <strain evidence="9 10">WCA-MUC-591-APC-3H</strain>
    </source>
</reference>
<dbReference type="InterPro" id="IPR036005">
    <property type="entry name" value="Creatinase/aminopeptidase-like"/>
</dbReference>
<accession>A0A6L5Y6W9</accession>
<evidence type="ECO:0000256" key="1">
    <source>
        <dbReference type="ARBA" id="ARBA00008766"/>
    </source>
</evidence>
<dbReference type="SUPFAM" id="SSF53092">
    <property type="entry name" value="Creatinase/prolidase N-terminal domain"/>
    <property type="match status" value="1"/>
</dbReference>
<sequence>MRESITALRAQMKAHCIDWYIVPSTDFHGTEYVNAHFRCRQFLSGFTGSAGTLLVGLQEALLWTDGRYFLQAGRQLAGSGITLMKAGEPGVPTLLEFLENKRKSGRFVLGFDGRVISRADGLRYEALDVDIRWDQDLTAAVWSDRPPVVPAAVYELPLSVTGRTRADKIGAVRAEMKRKGADRLLLTSLEEIAWLLNLRGSDIANNPVFFAFALLDAETEGTIGESDAEPPEESTDKASEEESANKAAAGEPASDAEAPAGSASNAGRPATAGGVQLFVYDGVLPDGFHDAHIRSYEAISSTLAQIPQGTTLWMNGKQANYALFRSLHRNIKILDAPSPIDLMKAIKNNTEIDCERAAHRKDGLAMVRFLYWLKSTVGNKPLTEIDAADRLEALRREQGARDLSFPTIAGYNENGAVIHYAPTPETNATLSPSGFLLVDSGGQYPDGTTDITRTIPLGPLTTKMKRCYTAVLQAHIALASARFAPGTTGRTLDEITRRPIRALGLDYNHGTGHGVGHLLSCHEGPNIISKRGSSQAILPGMITSDEPGVYLEGEFGVRLENLLLCEDMGDGTFGFTPLTLCPFDRAAILPEMLTTDERTWLNHYHATVYKVLSPHLPPALTDWLAAETAEI</sequence>
<feature type="domain" description="Peptidase M24 C-terminal" evidence="8">
    <location>
        <begin position="573"/>
        <end position="631"/>
    </location>
</feature>
<evidence type="ECO:0000256" key="5">
    <source>
        <dbReference type="SAM" id="MobiDB-lite"/>
    </source>
</evidence>
<evidence type="ECO:0000259" key="7">
    <source>
        <dbReference type="Pfam" id="PF01321"/>
    </source>
</evidence>
<dbReference type="PANTHER" id="PTHR43763:SF6">
    <property type="entry name" value="XAA-PRO AMINOPEPTIDASE 1"/>
    <property type="match status" value="1"/>
</dbReference>
<keyword evidence="9" id="KW-0031">Aminopeptidase</keyword>
<dbReference type="EMBL" id="VUMZ01000009">
    <property type="protein sequence ID" value="MST52524.1"/>
    <property type="molecule type" value="Genomic_DNA"/>
</dbReference>
<dbReference type="GO" id="GO:0046872">
    <property type="term" value="F:metal ion binding"/>
    <property type="evidence" value="ECO:0007669"/>
    <property type="project" value="UniProtKB-KW"/>
</dbReference>
<dbReference type="Pfam" id="PF16188">
    <property type="entry name" value="Peptidase_M24_C"/>
    <property type="match status" value="1"/>
</dbReference>
<organism evidence="9 10">
    <name type="scientific">Hornefia butyriciproducens</name>
    <dbReference type="NCBI Taxonomy" id="2652293"/>
    <lineage>
        <taxon>Bacteria</taxon>
        <taxon>Bacillati</taxon>
        <taxon>Bacillota</taxon>
        <taxon>Clostridia</taxon>
        <taxon>Peptostreptococcales</taxon>
        <taxon>Anaerovoracaceae</taxon>
        <taxon>Hornefia</taxon>
    </lineage>
</organism>
<dbReference type="RefSeq" id="WP_154574913.1">
    <property type="nucleotide sequence ID" value="NZ_VUMZ01000009.1"/>
</dbReference>
<proteinExistence type="inferred from homology"/>
<dbReference type="Gene3D" id="3.40.350.10">
    <property type="entry name" value="Creatinase/prolidase N-terminal domain"/>
    <property type="match status" value="2"/>
</dbReference>
<comment type="caution">
    <text evidence="9">The sequence shown here is derived from an EMBL/GenBank/DDBJ whole genome shotgun (WGS) entry which is preliminary data.</text>
</comment>
<dbReference type="SUPFAM" id="SSF55920">
    <property type="entry name" value="Creatinase/aminopeptidase"/>
    <property type="match status" value="1"/>
</dbReference>
<gene>
    <name evidence="9" type="ORF">FYJ64_09425</name>
</gene>
<protein>
    <submittedName>
        <fullName evidence="9">Aminopeptidase P family protein</fullName>
    </submittedName>
</protein>
<evidence type="ECO:0000259" key="8">
    <source>
        <dbReference type="Pfam" id="PF16188"/>
    </source>
</evidence>
<dbReference type="Pfam" id="PF00557">
    <property type="entry name" value="Peptidase_M24"/>
    <property type="match status" value="1"/>
</dbReference>
<keyword evidence="4" id="KW-0464">Manganese</keyword>
<keyword evidence="2" id="KW-0479">Metal-binding</keyword>
<feature type="region of interest" description="Disordered" evidence="5">
    <location>
        <begin position="223"/>
        <end position="267"/>
    </location>
</feature>
<evidence type="ECO:0000256" key="2">
    <source>
        <dbReference type="ARBA" id="ARBA00022723"/>
    </source>
</evidence>
<comment type="similarity">
    <text evidence="1">Belongs to the peptidase M24B family.</text>
</comment>
<dbReference type="Pfam" id="PF01321">
    <property type="entry name" value="Creatinase_N"/>
    <property type="match status" value="1"/>
</dbReference>
<dbReference type="GO" id="GO:0005737">
    <property type="term" value="C:cytoplasm"/>
    <property type="evidence" value="ECO:0007669"/>
    <property type="project" value="UniProtKB-ARBA"/>
</dbReference>